<dbReference type="Proteomes" id="UP000736672">
    <property type="component" value="Unassembled WGS sequence"/>
</dbReference>
<keyword evidence="2" id="KW-1185">Reference proteome</keyword>
<proteinExistence type="predicted"/>
<name>A0A9P9H132_FUSSL</name>
<organism evidence="1 2">
    <name type="scientific">Fusarium solani</name>
    <name type="common">Filamentous fungus</name>
    <dbReference type="NCBI Taxonomy" id="169388"/>
    <lineage>
        <taxon>Eukaryota</taxon>
        <taxon>Fungi</taxon>
        <taxon>Dikarya</taxon>
        <taxon>Ascomycota</taxon>
        <taxon>Pezizomycotina</taxon>
        <taxon>Sordariomycetes</taxon>
        <taxon>Hypocreomycetidae</taxon>
        <taxon>Hypocreales</taxon>
        <taxon>Nectriaceae</taxon>
        <taxon>Fusarium</taxon>
        <taxon>Fusarium solani species complex</taxon>
    </lineage>
</organism>
<evidence type="ECO:0000313" key="1">
    <source>
        <dbReference type="EMBL" id="KAH7248423.1"/>
    </source>
</evidence>
<reference evidence="1" key="1">
    <citation type="journal article" date="2021" name="Nat. Commun.">
        <title>Genetic determinants of endophytism in the Arabidopsis root mycobiome.</title>
        <authorList>
            <person name="Mesny F."/>
            <person name="Miyauchi S."/>
            <person name="Thiergart T."/>
            <person name="Pickel B."/>
            <person name="Atanasova L."/>
            <person name="Karlsson M."/>
            <person name="Huettel B."/>
            <person name="Barry K.W."/>
            <person name="Haridas S."/>
            <person name="Chen C."/>
            <person name="Bauer D."/>
            <person name="Andreopoulos W."/>
            <person name="Pangilinan J."/>
            <person name="LaButti K."/>
            <person name="Riley R."/>
            <person name="Lipzen A."/>
            <person name="Clum A."/>
            <person name="Drula E."/>
            <person name="Henrissat B."/>
            <person name="Kohler A."/>
            <person name="Grigoriev I.V."/>
            <person name="Martin F.M."/>
            <person name="Hacquard S."/>
        </authorList>
    </citation>
    <scope>NUCLEOTIDE SEQUENCE</scope>
    <source>
        <strain evidence="1">FSSC 5 MPI-SDFR-AT-0091</strain>
    </source>
</reference>
<dbReference type="OrthoDB" id="6359816at2759"/>
<gene>
    <name evidence="1" type="ORF">B0J15DRAFT_498486</name>
</gene>
<evidence type="ECO:0000313" key="2">
    <source>
        <dbReference type="Proteomes" id="UP000736672"/>
    </source>
</evidence>
<sequence length="51" mass="5562">MFKEGADDSATDDAASDDSHLIIHVRVFALAEKYDIPPLKVLSLNTFEAAI</sequence>
<accession>A0A9P9H132</accession>
<dbReference type="AlphaFoldDB" id="A0A9P9H132"/>
<dbReference type="EMBL" id="JAGTJS010000014">
    <property type="protein sequence ID" value="KAH7248423.1"/>
    <property type="molecule type" value="Genomic_DNA"/>
</dbReference>
<protein>
    <submittedName>
        <fullName evidence="1">Uncharacterized protein</fullName>
    </submittedName>
</protein>
<feature type="non-terminal residue" evidence="1">
    <location>
        <position position="51"/>
    </location>
</feature>
<comment type="caution">
    <text evidence="1">The sequence shown here is derived from an EMBL/GenBank/DDBJ whole genome shotgun (WGS) entry which is preliminary data.</text>
</comment>